<evidence type="ECO:0000313" key="3">
    <source>
        <dbReference type="Proteomes" id="UP000183190"/>
    </source>
</evidence>
<reference evidence="2 3" key="1">
    <citation type="submission" date="2016-10" db="EMBL/GenBank/DDBJ databases">
        <authorList>
            <person name="de Groot N.N."/>
        </authorList>
    </citation>
    <scope>NUCLEOTIDE SEQUENCE [LARGE SCALE GENOMIC DNA]</scope>
    <source>
        <strain evidence="2 3">YAD2003</strain>
    </source>
</reference>
<gene>
    <name evidence="2" type="ORF">SAMN02910265_02334</name>
</gene>
<feature type="domain" description="HD" evidence="1">
    <location>
        <begin position="35"/>
        <end position="138"/>
    </location>
</feature>
<evidence type="ECO:0000313" key="2">
    <source>
        <dbReference type="EMBL" id="SEH72430.1"/>
    </source>
</evidence>
<dbReference type="Pfam" id="PF01966">
    <property type="entry name" value="HD"/>
    <property type="match status" value="1"/>
</dbReference>
<dbReference type="PROSITE" id="PS51831">
    <property type="entry name" value="HD"/>
    <property type="match status" value="1"/>
</dbReference>
<dbReference type="CDD" id="cd00077">
    <property type="entry name" value="HDc"/>
    <property type="match status" value="1"/>
</dbReference>
<dbReference type="SUPFAM" id="SSF109604">
    <property type="entry name" value="HD-domain/PDEase-like"/>
    <property type="match status" value="1"/>
</dbReference>
<name>A0A1H6KKQ7_RUMFL</name>
<organism evidence="2 3">
    <name type="scientific">Ruminococcus flavefaciens</name>
    <dbReference type="NCBI Taxonomy" id="1265"/>
    <lineage>
        <taxon>Bacteria</taxon>
        <taxon>Bacillati</taxon>
        <taxon>Bacillota</taxon>
        <taxon>Clostridia</taxon>
        <taxon>Eubacteriales</taxon>
        <taxon>Oscillospiraceae</taxon>
        <taxon>Ruminococcus</taxon>
    </lineage>
</organism>
<dbReference type="InterPro" id="IPR003607">
    <property type="entry name" value="HD/PDEase_dom"/>
</dbReference>
<dbReference type="RefSeq" id="WP_081348230.1">
    <property type="nucleotide sequence ID" value="NZ_FNWV01000008.1"/>
</dbReference>
<accession>A0A1H6KKQ7</accession>
<dbReference type="OrthoDB" id="1669667at2"/>
<dbReference type="InterPro" id="IPR006674">
    <property type="entry name" value="HD_domain"/>
</dbReference>
<evidence type="ECO:0000259" key="1">
    <source>
        <dbReference type="PROSITE" id="PS51831"/>
    </source>
</evidence>
<proteinExistence type="predicted"/>
<dbReference type="InterPro" id="IPR006675">
    <property type="entry name" value="HDIG_dom"/>
</dbReference>
<dbReference type="AlphaFoldDB" id="A0A1H6KKQ7"/>
<dbReference type="EMBL" id="FNWV01000008">
    <property type="protein sequence ID" value="SEH72430.1"/>
    <property type="molecule type" value="Genomic_DNA"/>
</dbReference>
<dbReference type="Proteomes" id="UP000183190">
    <property type="component" value="Unassembled WGS sequence"/>
</dbReference>
<dbReference type="SMART" id="SM00471">
    <property type="entry name" value="HDc"/>
    <property type="match status" value="1"/>
</dbReference>
<protein>
    <submittedName>
        <fullName evidence="2">HDIG domain-containing protein</fullName>
    </submittedName>
</protein>
<sequence length="161" mass="18360">MMLETANRILKNSTFRLKLEELEELEKERIFCGHGLEHLLAVARMTMLICIERGITADEDIVYSAALLHDIGRVEEYTQGLHHETVGAETAQRILSEVGCGSKKAEKIIGIIRSHRSEGDKADTLEAVFYEADKKSRMCSFCKAQDECNWPYEKRNKNIEV</sequence>
<dbReference type="Gene3D" id="1.10.3210.10">
    <property type="entry name" value="Hypothetical protein af1432"/>
    <property type="match status" value="1"/>
</dbReference>
<dbReference type="NCBIfam" id="TIGR00277">
    <property type="entry name" value="HDIG"/>
    <property type="match status" value="1"/>
</dbReference>